<keyword evidence="4" id="KW-1185">Reference proteome</keyword>
<dbReference type="PANTHER" id="PTHR43377">
    <property type="entry name" value="BILIVERDIN REDUCTASE A"/>
    <property type="match status" value="1"/>
</dbReference>
<dbReference type="Gene3D" id="3.30.360.10">
    <property type="entry name" value="Dihydrodipicolinate Reductase, domain 2"/>
    <property type="match status" value="1"/>
</dbReference>
<organism evidence="3 4">
    <name type="scientific">Candidatus Entotheonella gemina</name>
    <dbReference type="NCBI Taxonomy" id="1429439"/>
    <lineage>
        <taxon>Bacteria</taxon>
        <taxon>Pseudomonadati</taxon>
        <taxon>Nitrospinota/Tectimicrobiota group</taxon>
        <taxon>Candidatus Tectimicrobiota</taxon>
        <taxon>Candidatus Entotheonellia</taxon>
        <taxon>Candidatus Entotheonellales</taxon>
        <taxon>Candidatus Entotheonellaceae</taxon>
        <taxon>Candidatus Entotheonella</taxon>
    </lineage>
</organism>
<sequence>MSTIRFGLIGLGIHGERYARHLMRDIRGAELYAVCRQDPAKGEAYARQHNVRYYREYIDLISDPNVDAVVVVTPTVLNERICTTAAAAGKPVLVEKPLARNSREAINIVETVARSGSLFMVGHTLRFNSVVRALEDHLDELGPIHTISMNQRLEPPERLWMDDFSEAGGGVILQTGIHMFDLLRYFSDDEVRRVYCETDRIVYEELEDSFVAAMRLRQSQARCLIDAARYTESRSGRIELVGEQGQLVGDHVHGYGMLIRGRELTPLDIPPAVNTIEELLKAFLSAILNDEDPPITVVDGLHSLEIAEACYHSSSSGSVIELLDEDEDEEGYDDDFDDAYWDAC</sequence>
<feature type="domain" description="Gfo/Idh/MocA-like oxidoreductase N-terminal" evidence="1">
    <location>
        <begin position="4"/>
        <end position="123"/>
    </location>
</feature>
<dbReference type="SUPFAM" id="SSF55347">
    <property type="entry name" value="Glyceraldehyde-3-phosphate dehydrogenase-like, C-terminal domain"/>
    <property type="match status" value="1"/>
</dbReference>
<reference evidence="3 4" key="1">
    <citation type="journal article" date="2014" name="Nature">
        <title>An environmental bacterial taxon with a large and distinct metabolic repertoire.</title>
        <authorList>
            <person name="Wilson M.C."/>
            <person name="Mori T."/>
            <person name="Ruckert C."/>
            <person name="Uria A.R."/>
            <person name="Helf M.J."/>
            <person name="Takada K."/>
            <person name="Gernert C."/>
            <person name="Steffens U.A."/>
            <person name="Heycke N."/>
            <person name="Schmitt S."/>
            <person name="Rinke C."/>
            <person name="Helfrich E.J."/>
            <person name="Brachmann A.O."/>
            <person name="Gurgui C."/>
            <person name="Wakimoto T."/>
            <person name="Kracht M."/>
            <person name="Crusemann M."/>
            <person name="Hentschel U."/>
            <person name="Abe I."/>
            <person name="Matsunaga S."/>
            <person name="Kalinowski J."/>
            <person name="Takeyama H."/>
            <person name="Piel J."/>
        </authorList>
    </citation>
    <scope>NUCLEOTIDE SEQUENCE [LARGE SCALE GENOMIC DNA]</scope>
    <source>
        <strain evidence="4">TSY2</strain>
    </source>
</reference>
<dbReference type="InterPro" id="IPR036291">
    <property type="entry name" value="NAD(P)-bd_dom_sf"/>
</dbReference>
<proteinExistence type="predicted"/>
<dbReference type="InterPro" id="IPR000683">
    <property type="entry name" value="Gfo/Idh/MocA-like_OxRdtase_N"/>
</dbReference>
<evidence type="ECO:0000259" key="2">
    <source>
        <dbReference type="Pfam" id="PF02894"/>
    </source>
</evidence>
<protein>
    <recommendedName>
        <fullName evidence="5">Gfo/Idh/MocA family oxidoreductase</fullName>
    </recommendedName>
</protein>
<dbReference type="InterPro" id="IPR051450">
    <property type="entry name" value="Gfo/Idh/MocA_Oxidoreductases"/>
</dbReference>
<dbReference type="InterPro" id="IPR004104">
    <property type="entry name" value="Gfo/Idh/MocA-like_OxRdtase_C"/>
</dbReference>
<evidence type="ECO:0000259" key="1">
    <source>
        <dbReference type="Pfam" id="PF01408"/>
    </source>
</evidence>
<comment type="caution">
    <text evidence="3">The sequence shown here is derived from an EMBL/GenBank/DDBJ whole genome shotgun (WGS) entry which is preliminary data.</text>
</comment>
<dbReference type="EMBL" id="AZHX01001096">
    <property type="protein sequence ID" value="ETX04872.1"/>
    <property type="molecule type" value="Genomic_DNA"/>
</dbReference>
<dbReference type="AlphaFoldDB" id="W4M5H4"/>
<dbReference type="Proteomes" id="UP000019140">
    <property type="component" value="Unassembled WGS sequence"/>
</dbReference>
<dbReference type="SUPFAM" id="SSF51735">
    <property type="entry name" value="NAD(P)-binding Rossmann-fold domains"/>
    <property type="match status" value="1"/>
</dbReference>
<feature type="domain" description="Gfo/Idh/MocA-like oxidoreductase C-terminal" evidence="2">
    <location>
        <begin position="140"/>
        <end position="322"/>
    </location>
</feature>
<name>W4M5H4_9BACT</name>
<dbReference type="PANTHER" id="PTHR43377:SF1">
    <property type="entry name" value="BILIVERDIN REDUCTASE A"/>
    <property type="match status" value="1"/>
</dbReference>
<dbReference type="Pfam" id="PF01408">
    <property type="entry name" value="GFO_IDH_MocA"/>
    <property type="match status" value="1"/>
</dbReference>
<accession>W4M5H4</accession>
<gene>
    <name evidence="3" type="ORF">ETSY2_26260</name>
</gene>
<evidence type="ECO:0008006" key="5">
    <source>
        <dbReference type="Google" id="ProtNLM"/>
    </source>
</evidence>
<dbReference type="Pfam" id="PF02894">
    <property type="entry name" value="GFO_IDH_MocA_C"/>
    <property type="match status" value="1"/>
</dbReference>
<evidence type="ECO:0000313" key="3">
    <source>
        <dbReference type="EMBL" id="ETX04872.1"/>
    </source>
</evidence>
<evidence type="ECO:0000313" key="4">
    <source>
        <dbReference type="Proteomes" id="UP000019140"/>
    </source>
</evidence>
<dbReference type="HOGENOM" id="CLU_023194_1_3_7"/>
<dbReference type="GO" id="GO:0000166">
    <property type="term" value="F:nucleotide binding"/>
    <property type="evidence" value="ECO:0007669"/>
    <property type="project" value="InterPro"/>
</dbReference>
<dbReference type="Gene3D" id="3.40.50.720">
    <property type="entry name" value="NAD(P)-binding Rossmann-like Domain"/>
    <property type="match status" value="1"/>
</dbReference>